<dbReference type="GO" id="GO:0004731">
    <property type="term" value="F:purine-nucleoside phosphorylase activity"/>
    <property type="evidence" value="ECO:0007669"/>
    <property type="project" value="UniProtKB-EC"/>
</dbReference>
<keyword evidence="2 4" id="KW-0808">Transferase</keyword>
<evidence type="ECO:0000256" key="3">
    <source>
        <dbReference type="ARBA" id="ARBA00048447"/>
    </source>
</evidence>
<dbReference type="Pfam" id="PF01048">
    <property type="entry name" value="PNP_UDP_1"/>
    <property type="match status" value="1"/>
</dbReference>
<evidence type="ECO:0000259" key="5">
    <source>
        <dbReference type="Pfam" id="PF01048"/>
    </source>
</evidence>
<feature type="binding site" description="in other chain" evidence="4">
    <location>
        <begin position="88"/>
        <end position="91"/>
    </location>
    <ligand>
        <name>phosphate</name>
        <dbReference type="ChEBI" id="CHEBI:43474"/>
        <note>ligand shared between dimeric partners</note>
    </ligand>
</feature>
<evidence type="ECO:0000256" key="1">
    <source>
        <dbReference type="ARBA" id="ARBA00022676"/>
    </source>
</evidence>
<sequence length="242" mass="26549">MPTPHNTANTGDIAKTVIMPGDPLRAKYIADTYLDNVVRFNNVRNIYGYTGVYRDVDISVMASGMGMPSMGIYSYELFKYYDVDNIIRIGSAGSISDKVDLRDIVLAIGTSTDSNYAKQYNLPGTYAPVADFGLLNCAYEQSKLYGIAAEVGNVVSTDVFYNDNPEYNKAWSNMGVLAVEMESAALYMNAARLSKNALAMFTISDNLMNGQSLSVEERQEGFDDMIKLSLETARLYNIGGGV</sequence>
<dbReference type="Proteomes" id="UP001442364">
    <property type="component" value="Unassembled WGS sequence"/>
</dbReference>
<dbReference type="EMBL" id="JBBMER010000001">
    <property type="protein sequence ID" value="MEQ2378544.1"/>
    <property type="molecule type" value="Genomic_DNA"/>
</dbReference>
<feature type="active site" description="Proton donor" evidence="4">
    <location>
        <position position="205"/>
    </location>
</feature>
<feature type="binding site" description="in other chain" evidence="4">
    <location>
        <position position="21"/>
    </location>
    <ligand>
        <name>phosphate</name>
        <dbReference type="ChEBI" id="CHEBI:43474"/>
        <note>ligand shared between dimeric partners</note>
    </ligand>
</feature>
<dbReference type="PANTHER" id="PTHR43691:SF11">
    <property type="entry name" value="FI09636P-RELATED"/>
    <property type="match status" value="1"/>
</dbReference>
<feature type="binding site" description="in other chain" evidence="4">
    <location>
        <begin position="180"/>
        <end position="182"/>
    </location>
    <ligand>
        <name>a purine D-ribonucleoside</name>
        <dbReference type="ChEBI" id="CHEBI:142355"/>
        <note>ligand shared between dimeric partners</note>
    </ligand>
</feature>
<dbReference type="PANTHER" id="PTHR43691">
    <property type="entry name" value="URIDINE PHOSPHORYLASE"/>
    <property type="match status" value="1"/>
</dbReference>
<name>A0ABV1BUJ3_9FIRM</name>
<dbReference type="InterPro" id="IPR035994">
    <property type="entry name" value="Nucleoside_phosphorylase_sf"/>
</dbReference>
<feature type="binding site" evidence="4">
    <location>
        <position position="44"/>
    </location>
    <ligand>
        <name>phosphate</name>
        <dbReference type="ChEBI" id="CHEBI:43474"/>
        <note>ligand shared between dimeric partners</note>
    </ligand>
</feature>
<dbReference type="NCBIfam" id="TIGR00107">
    <property type="entry name" value="deoD"/>
    <property type="match status" value="1"/>
</dbReference>
<evidence type="ECO:0000313" key="7">
    <source>
        <dbReference type="Proteomes" id="UP001442364"/>
    </source>
</evidence>
<accession>A0ABV1BUJ3</accession>
<evidence type="ECO:0000256" key="4">
    <source>
        <dbReference type="HAMAP-Rule" id="MF_01627"/>
    </source>
</evidence>
<comment type="similarity">
    <text evidence="4">Belongs to the PNP/UDP phosphorylase family.</text>
</comment>
<gene>
    <name evidence="4 6" type="primary">deoD</name>
    <name evidence="6" type="ORF">WMO14_01410</name>
</gene>
<evidence type="ECO:0000313" key="6">
    <source>
        <dbReference type="EMBL" id="MEQ2378544.1"/>
    </source>
</evidence>
<comment type="catalytic activity">
    <reaction evidence="3">
        <text>uridine + phosphate = alpha-D-ribose 1-phosphate + uracil</text>
        <dbReference type="Rhea" id="RHEA:24388"/>
        <dbReference type="ChEBI" id="CHEBI:16704"/>
        <dbReference type="ChEBI" id="CHEBI:17568"/>
        <dbReference type="ChEBI" id="CHEBI:43474"/>
        <dbReference type="ChEBI" id="CHEBI:57720"/>
        <dbReference type="EC" id="2.4.2.3"/>
    </reaction>
</comment>
<comment type="subunit">
    <text evidence="4">Homohexamer; trimer of homodimers.</text>
</comment>
<organism evidence="6 7">
    <name type="scientific">[Lactobacillus] rogosae</name>
    <dbReference type="NCBI Taxonomy" id="706562"/>
    <lineage>
        <taxon>Bacteria</taxon>
        <taxon>Bacillati</taxon>
        <taxon>Bacillota</taxon>
        <taxon>Clostridia</taxon>
        <taxon>Lachnospirales</taxon>
        <taxon>Lachnospiraceae</taxon>
        <taxon>Lachnospira</taxon>
    </lineage>
</organism>
<dbReference type="InterPro" id="IPR004402">
    <property type="entry name" value="DeoD-type"/>
</dbReference>
<dbReference type="SUPFAM" id="SSF53167">
    <property type="entry name" value="Purine and uridine phosphorylases"/>
    <property type="match status" value="1"/>
</dbReference>
<dbReference type="HAMAP" id="MF_01627">
    <property type="entry name" value="Pur_nucleosid_phosp"/>
    <property type="match status" value="1"/>
</dbReference>
<dbReference type="CDD" id="cd09006">
    <property type="entry name" value="PNP_EcPNPI-like"/>
    <property type="match status" value="1"/>
</dbReference>
<dbReference type="RefSeq" id="WP_349153207.1">
    <property type="nucleotide sequence ID" value="NZ_DAWCMB010000028.1"/>
</dbReference>
<comment type="catalytic activity">
    <reaction evidence="4">
        <text>a purine 2'-deoxy-D-ribonucleoside + phosphate = a purine nucleobase + 2-deoxy-alpha-D-ribose 1-phosphate</text>
        <dbReference type="Rhea" id="RHEA:36431"/>
        <dbReference type="ChEBI" id="CHEBI:26386"/>
        <dbReference type="ChEBI" id="CHEBI:43474"/>
        <dbReference type="ChEBI" id="CHEBI:57259"/>
        <dbReference type="ChEBI" id="CHEBI:142361"/>
        <dbReference type="EC" id="2.4.2.1"/>
    </reaction>
</comment>
<dbReference type="InterPro" id="IPR000845">
    <property type="entry name" value="Nucleoside_phosphorylase_d"/>
</dbReference>
<dbReference type="Gene3D" id="3.40.50.1580">
    <property type="entry name" value="Nucleoside phosphorylase domain"/>
    <property type="match status" value="1"/>
</dbReference>
<keyword evidence="1 4" id="KW-0328">Glycosyltransferase</keyword>
<proteinExistence type="inferred from homology"/>
<comment type="caution">
    <text evidence="6">The sequence shown here is derived from an EMBL/GenBank/DDBJ whole genome shotgun (WGS) entry which is preliminary data.</text>
</comment>
<dbReference type="EC" id="2.4.2.1" evidence="4"/>
<feature type="domain" description="Nucleoside phosphorylase" evidence="5">
    <location>
        <begin position="16"/>
        <end position="223"/>
    </location>
</feature>
<evidence type="ECO:0000256" key="2">
    <source>
        <dbReference type="ARBA" id="ARBA00022679"/>
    </source>
</evidence>
<feature type="binding site" description="in other chain" evidence="4">
    <location>
        <position position="25"/>
    </location>
    <ligand>
        <name>phosphate</name>
        <dbReference type="ChEBI" id="CHEBI:43474"/>
        <note>ligand shared between dimeric partners</note>
    </ligand>
</feature>
<reference evidence="6 7" key="1">
    <citation type="submission" date="2024-03" db="EMBL/GenBank/DDBJ databases">
        <title>Human intestinal bacterial collection.</title>
        <authorList>
            <person name="Pauvert C."/>
            <person name="Hitch T.C.A."/>
            <person name="Clavel T."/>
        </authorList>
    </citation>
    <scope>NUCLEOTIDE SEQUENCE [LARGE SCALE GENOMIC DNA]</scope>
    <source>
        <strain evidence="6 7">CLA-AA-H255</strain>
    </source>
</reference>
<comment type="catalytic activity">
    <reaction evidence="4">
        <text>a purine D-ribonucleoside + phosphate = a purine nucleobase + alpha-D-ribose 1-phosphate</text>
        <dbReference type="Rhea" id="RHEA:19805"/>
        <dbReference type="ChEBI" id="CHEBI:26386"/>
        <dbReference type="ChEBI" id="CHEBI:43474"/>
        <dbReference type="ChEBI" id="CHEBI:57720"/>
        <dbReference type="ChEBI" id="CHEBI:142355"/>
        <dbReference type="EC" id="2.4.2.1"/>
    </reaction>
</comment>
<feature type="site" description="Important for catalytic activity" evidence="4">
    <location>
        <position position="218"/>
    </location>
</feature>
<protein>
    <recommendedName>
        <fullName evidence="4">Purine nucleoside phosphorylase DeoD-type</fullName>
        <shortName evidence="4">PNP</shortName>
        <ecNumber evidence="4">2.4.2.1</ecNumber>
    </recommendedName>
</protein>
<feature type="binding site" description="in other chain" evidence="4">
    <location>
        <begin position="204"/>
        <end position="205"/>
    </location>
    <ligand>
        <name>a purine D-ribonucleoside</name>
        <dbReference type="ChEBI" id="CHEBI:142355"/>
        <note>ligand shared between dimeric partners</note>
    </ligand>
</feature>
<feature type="binding site" evidence="4">
    <location>
        <position position="5"/>
    </location>
    <ligand>
        <name>a purine D-ribonucleoside</name>
        <dbReference type="ChEBI" id="CHEBI:142355"/>
        <note>ligand shared between dimeric partners</note>
    </ligand>
</feature>
<comment type="function">
    <text evidence="4">Catalyzes the reversible phosphorolytic breakdown of the N-glycosidic bond in the beta-(deoxy)ribonucleoside molecules, with the formation of the corresponding free purine bases and pentose-1-phosphate.</text>
</comment>
<dbReference type="NCBIfam" id="NF004489">
    <property type="entry name" value="PRK05819.1"/>
    <property type="match status" value="1"/>
</dbReference>
<keyword evidence="7" id="KW-1185">Reference proteome</keyword>